<keyword evidence="3" id="KW-1185">Reference proteome</keyword>
<dbReference type="AlphaFoldDB" id="A0A1S9PHS7"/>
<dbReference type="InterPro" id="IPR013783">
    <property type="entry name" value="Ig-like_fold"/>
</dbReference>
<dbReference type="Pfam" id="PF18911">
    <property type="entry name" value="PKD_4"/>
    <property type="match status" value="1"/>
</dbReference>
<sequence>MKKTLLALAFAAILTSCKKEHTPPPATSNFSFASTTNDAIRIGVGDTASVISMSSNASSISWDLGDGRTSTESRPVLSYQSSGTYRVTLTAKGSDGKMVSSTKTVTVLDRVLKNIVIDKVIWVNDDPRFSEAYWPLTDSAEVYVQIQKRVPGDSYLPTGFFPNSPVLYTSPVIAKVSKNTTTPLFINVAGKVILEKAILDERGYVLSLIAKNKSGEYMLFNNWYSGANQLTQSDDLNKNIFRVHTSFFSEMTLNFDFE</sequence>
<proteinExistence type="predicted"/>
<dbReference type="PROSITE" id="PS51257">
    <property type="entry name" value="PROKAR_LIPOPROTEIN"/>
    <property type="match status" value="1"/>
</dbReference>
<dbReference type="InterPro" id="IPR035986">
    <property type="entry name" value="PKD_dom_sf"/>
</dbReference>
<evidence type="ECO:0000313" key="2">
    <source>
        <dbReference type="EMBL" id="OOQ60501.1"/>
    </source>
</evidence>
<feature type="domain" description="PKD" evidence="1">
    <location>
        <begin position="54"/>
        <end position="107"/>
    </location>
</feature>
<evidence type="ECO:0000259" key="1">
    <source>
        <dbReference type="PROSITE" id="PS50093"/>
    </source>
</evidence>
<dbReference type="SUPFAM" id="SSF49299">
    <property type="entry name" value="PKD domain"/>
    <property type="match status" value="1"/>
</dbReference>
<organism evidence="2 3">
    <name type="scientific">Mucilaginibacter pedocola</name>
    <dbReference type="NCBI Taxonomy" id="1792845"/>
    <lineage>
        <taxon>Bacteria</taxon>
        <taxon>Pseudomonadati</taxon>
        <taxon>Bacteroidota</taxon>
        <taxon>Sphingobacteriia</taxon>
        <taxon>Sphingobacteriales</taxon>
        <taxon>Sphingobacteriaceae</taxon>
        <taxon>Mucilaginibacter</taxon>
    </lineage>
</organism>
<dbReference type="STRING" id="1792845.BC343_24725"/>
<dbReference type="SMART" id="SM00089">
    <property type="entry name" value="PKD"/>
    <property type="match status" value="1"/>
</dbReference>
<dbReference type="PROSITE" id="PS50093">
    <property type="entry name" value="PKD"/>
    <property type="match status" value="1"/>
</dbReference>
<dbReference type="OrthoDB" id="610082at2"/>
<dbReference type="InterPro" id="IPR022409">
    <property type="entry name" value="PKD/Chitinase_dom"/>
</dbReference>
<name>A0A1S9PHS7_9SPHI</name>
<reference evidence="2 3" key="1">
    <citation type="submission" date="2016-07" db="EMBL/GenBank/DDBJ databases">
        <title>Genomic analysis of zinc-resistant bacterium Mucilaginibacter pedocola TBZ30.</title>
        <authorList>
            <person name="Huang J."/>
            <person name="Tang J."/>
        </authorList>
    </citation>
    <scope>NUCLEOTIDE SEQUENCE [LARGE SCALE GENOMIC DNA]</scope>
    <source>
        <strain evidence="2 3">TBZ30</strain>
    </source>
</reference>
<comment type="caution">
    <text evidence="2">The sequence shown here is derived from an EMBL/GenBank/DDBJ whole genome shotgun (WGS) entry which is preliminary data.</text>
</comment>
<dbReference type="RefSeq" id="WP_078347507.1">
    <property type="nucleotide sequence ID" value="NZ_MBTF01000006.1"/>
</dbReference>
<dbReference type="Gene3D" id="2.60.40.10">
    <property type="entry name" value="Immunoglobulins"/>
    <property type="match status" value="1"/>
</dbReference>
<accession>A0A1S9PHS7</accession>
<dbReference type="Proteomes" id="UP000189739">
    <property type="component" value="Unassembled WGS sequence"/>
</dbReference>
<dbReference type="CDD" id="cd00146">
    <property type="entry name" value="PKD"/>
    <property type="match status" value="1"/>
</dbReference>
<gene>
    <name evidence="2" type="ORF">BC343_24725</name>
</gene>
<protein>
    <recommendedName>
        <fullName evidence="1">PKD domain-containing protein</fullName>
    </recommendedName>
</protein>
<dbReference type="EMBL" id="MBTF01000006">
    <property type="protein sequence ID" value="OOQ60501.1"/>
    <property type="molecule type" value="Genomic_DNA"/>
</dbReference>
<evidence type="ECO:0000313" key="3">
    <source>
        <dbReference type="Proteomes" id="UP000189739"/>
    </source>
</evidence>
<dbReference type="InterPro" id="IPR000601">
    <property type="entry name" value="PKD_dom"/>
</dbReference>